<dbReference type="NCBIfam" id="TIGR00558">
    <property type="entry name" value="pdxH"/>
    <property type="match status" value="1"/>
</dbReference>
<dbReference type="EMBL" id="JALJOQ010000078">
    <property type="protein sequence ID" value="KAK9800858.1"/>
    <property type="molecule type" value="Genomic_DNA"/>
</dbReference>
<dbReference type="Proteomes" id="UP001465755">
    <property type="component" value="Unassembled WGS sequence"/>
</dbReference>
<reference evidence="11 12" key="1">
    <citation type="journal article" date="2024" name="Nat. Commun.">
        <title>Phylogenomics reveals the evolutionary origins of lichenization in chlorophyte algae.</title>
        <authorList>
            <person name="Puginier C."/>
            <person name="Libourel C."/>
            <person name="Otte J."/>
            <person name="Skaloud P."/>
            <person name="Haon M."/>
            <person name="Grisel S."/>
            <person name="Petersen M."/>
            <person name="Berrin J.G."/>
            <person name="Delaux P.M."/>
            <person name="Dal Grande F."/>
            <person name="Keller J."/>
        </authorList>
    </citation>
    <scope>NUCLEOTIDE SEQUENCE [LARGE SCALE GENOMIC DNA]</scope>
    <source>
        <strain evidence="11 12">SAG 2036</strain>
    </source>
</reference>
<comment type="caution">
    <text evidence="9">Lacks conserved residue(s) required for the propagation of feature annotation.</text>
</comment>
<dbReference type="NCBIfam" id="TIGR00197">
    <property type="entry name" value="yjeF_nterm"/>
    <property type="match status" value="1"/>
</dbReference>
<evidence type="ECO:0000256" key="5">
    <source>
        <dbReference type="ARBA" id="ARBA00022630"/>
    </source>
</evidence>
<dbReference type="Gene3D" id="2.30.110.10">
    <property type="entry name" value="Electron Transport, Fmn-binding Protein, Chain A"/>
    <property type="match status" value="1"/>
</dbReference>
<proteinExistence type="inferred from homology"/>
<evidence type="ECO:0000256" key="2">
    <source>
        <dbReference type="ARBA" id="ARBA00004738"/>
    </source>
</evidence>
<comment type="cofactor">
    <cofactor evidence="9">
        <name>K(+)</name>
        <dbReference type="ChEBI" id="CHEBI:29103"/>
    </cofactor>
    <text evidence="9">Binds 1 potassium ion per subunit.</text>
</comment>
<dbReference type="HAMAP" id="MF_01629">
    <property type="entry name" value="PdxH"/>
    <property type="match status" value="1"/>
</dbReference>
<keyword evidence="9" id="KW-0547">Nucleotide-binding</keyword>
<comment type="caution">
    <text evidence="11">The sequence shown here is derived from an EMBL/GenBank/DDBJ whole genome shotgun (WGS) entry which is preliminary data.</text>
</comment>
<dbReference type="GO" id="GO:0052856">
    <property type="term" value="F:NAD(P)HX epimerase activity"/>
    <property type="evidence" value="ECO:0007669"/>
    <property type="project" value="UniProtKB-UniRule"/>
</dbReference>
<feature type="binding site" evidence="9">
    <location>
        <begin position="138"/>
        <end position="144"/>
    </location>
    <ligand>
        <name>(6S)-NADPHX</name>
        <dbReference type="ChEBI" id="CHEBI:64076"/>
    </ligand>
</feature>
<protein>
    <recommendedName>
        <fullName evidence="9">NAD(P)H-hydrate epimerase</fullName>
        <ecNumber evidence="9">5.1.99.6</ecNumber>
    </recommendedName>
    <alternativeName>
        <fullName evidence="9">NAD(P)HX epimerase</fullName>
    </alternativeName>
</protein>
<comment type="subunit">
    <text evidence="4">Homodimer.</text>
</comment>
<dbReference type="GO" id="GO:0008615">
    <property type="term" value="P:pyridoxine biosynthetic process"/>
    <property type="evidence" value="ECO:0007669"/>
    <property type="project" value="UniProtKB-KW"/>
</dbReference>
<keyword evidence="9" id="KW-0479">Metal-binding</keyword>
<dbReference type="HAMAP" id="MF_01966">
    <property type="entry name" value="NADHX_epimerase"/>
    <property type="match status" value="1"/>
</dbReference>
<comment type="catalytic activity">
    <reaction evidence="9">
        <text>(6R)-NADPHX = (6S)-NADPHX</text>
        <dbReference type="Rhea" id="RHEA:32227"/>
        <dbReference type="ChEBI" id="CHEBI:64076"/>
        <dbReference type="ChEBI" id="CHEBI:64077"/>
        <dbReference type="EC" id="5.1.99.6"/>
    </reaction>
</comment>
<evidence type="ECO:0000256" key="1">
    <source>
        <dbReference type="ARBA" id="ARBA00001917"/>
    </source>
</evidence>
<comment type="similarity">
    <text evidence="9">Belongs to the NnrE/AIBP family.</text>
</comment>
<accession>A0AAW1NZQ9</accession>
<sequence length="470" mass="52098">MASSASATGITYLGQEEAQKVDEELMGPLGFSVDQLMELAGLACATSLASEYPAASHSRILIICGPGNNGGDGLVAARHLHHFGYTPQVCYPKRTNKPLYHGLVTQLESLHIPFVDAEQVLDGPLASQCDIVMDAMFGFGFKGPPRPPFDAILDRLRPAAKPPVLVAIDCPSGWHVESGDAAGDGLRPDMLISLTAPKRGARHFDGAHHYLGGRFVPPAIKERYDLHLPEYPGTAQCVRIGGGSPQQNSNQQPGDVAAMRINYDRGGLTEDQAHPDPYQQFDRWFEEAKGCDQIEEANAMALATSTDRGEPSVRYVLLKNIDKRGFSFYTNYGSRKAQEMLSTRHAALCFYWEPLQRSVRIEGPVEKLSDAESDAYFHSRPRGSQMGAIVSPQSTVLQRGREELEQRDRELHEKYADESVEIPRPQNWGGFLVRPQRIEFWHGRPSRLHDRLLYTTAGEGKPWQVQRLAP</sequence>
<feature type="binding site" evidence="9">
    <location>
        <position position="172"/>
    </location>
    <ligand>
        <name>K(+)</name>
        <dbReference type="ChEBI" id="CHEBI:29103"/>
    </ligand>
</feature>
<evidence type="ECO:0000313" key="12">
    <source>
        <dbReference type="Proteomes" id="UP001465755"/>
    </source>
</evidence>
<feature type="binding site" evidence="9">
    <location>
        <begin position="68"/>
        <end position="72"/>
    </location>
    <ligand>
        <name>(6S)-NADPHX</name>
        <dbReference type="ChEBI" id="CHEBI:64076"/>
    </ligand>
</feature>
<dbReference type="PROSITE" id="PS01064">
    <property type="entry name" value="PYRIDOX_OXIDASE"/>
    <property type="match status" value="1"/>
</dbReference>
<comment type="pathway">
    <text evidence="3">Cofactor metabolism; pyridoxal 5'-phosphate salvage; pyridoxal 5'-phosphate from pyridoxine 5'-phosphate: step 1/1.</text>
</comment>
<keyword evidence="9" id="KW-0413">Isomerase</keyword>
<comment type="function">
    <text evidence="9">Catalyzes the epimerization of the S- and R-forms of NAD(P)HX, a damaged form of NAD(P)H that is a result of enzymatic or heat-dependent hydration. This is a prerequisite for the S-specific NAD(P)H-hydrate dehydratase to allow the repair of both epimers of NAD(P)HX.</text>
</comment>
<dbReference type="InterPro" id="IPR019576">
    <property type="entry name" value="Pyridoxamine_oxidase_dimer_C"/>
</dbReference>
<dbReference type="PANTHER" id="PTHR10851:SF0">
    <property type="entry name" value="PYRIDOXINE-5'-PHOSPHATE OXIDASE"/>
    <property type="match status" value="1"/>
</dbReference>
<dbReference type="InterPro" id="IPR012349">
    <property type="entry name" value="Split_barrel_FMN-bd"/>
</dbReference>
<keyword evidence="6" id="KW-0288">FMN</keyword>
<dbReference type="InterPro" id="IPR011576">
    <property type="entry name" value="Pyridox_Oxase_N"/>
</dbReference>
<keyword evidence="5" id="KW-0285">Flavoprotein</keyword>
<evidence type="ECO:0000256" key="3">
    <source>
        <dbReference type="ARBA" id="ARBA00005037"/>
    </source>
</evidence>
<feature type="binding site" evidence="9">
    <location>
        <position position="69"/>
    </location>
    <ligand>
        <name>K(+)</name>
        <dbReference type="ChEBI" id="CHEBI:29103"/>
    </ligand>
</feature>
<dbReference type="InterPro" id="IPR019740">
    <property type="entry name" value="Pyridox_Oxase_CS"/>
</dbReference>
<dbReference type="PROSITE" id="PS51385">
    <property type="entry name" value="YJEF_N"/>
    <property type="match status" value="1"/>
</dbReference>
<keyword evidence="12" id="KW-1185">Reference proteome</keyword>
<dbReference type="AlphaFoldDB" id="A0AAW1NZQ9"/>
<dbReference type="PANTHER" id="PTHR10851">
    <property type="entry name" value="PYRIDOXINE-5-PHOSPHATE OXIDASE"/>
    <property type="match status" value="1"/>
</dbReference>
<dbReference type="InterPro" id="IPR004443">
    <property type="entry name" value="YjeF_N_dom"/>
</dbReference>
<keyword evidence="7" id="KW-0560">Oxidoreductase</keyword>
<dbReference type="Gene3D" id="3.40.50.10260">
    <property type="entry name" value="YjeF N-terminal domain"/>
    <property type="match status" value="1"/>
</dbReference>
<dbReference type="NCBIfam" id="NF004231">
    <property type="entry name" value="PRK05679.1"/>
    <property type="match status" value="1"/>
</dbReference>
<comment type="catalytic activity">
    <reaction evidence="9">
        <text>(6R)-NADHX = (6S)-NADHX</text>
        <dbReference type="Rhea" id="RHEA:32215"/>
        <dbReference type="ChEBI" id="CHEBI:64074"/>
        <dbReference type="ChEBI" id="CHEBI:64075"/>
        <dbReference type="EC" id="5.1.99.6"/>
    </reaction>
</comment>
<evidence type="ECO:0000313" key="11">
    <source>
        <dbReference type="EMBL" id="KAK9800858.1"/>
    </source>
</evidence>
<dbReference type="Pfam" id="PF03853">
    <property type="entry name" value="YjeF_N"/>
    <property type="match status" value="1"/>
</dbReference>
<feature type="binding site" evidence="9">
    <location>
        <position position="169"/>
    </location>
    <ligand>
        <name>(6S)-NADPHX</name>
        <dbReference type="ChEBI" id="CHEBI:64076"/>
    </ligand>
</feature>
<keyword evidence="8" id="KW-0664">Pyridoxine biosynthesis</keyword>
<keyword evidence="9" id="KW-0520">NAD</keyword>
<dbReference type="GO" id="GO:0010181">
    <property type="term" value="F:FMN binding"/>
    <property type="evidence" value="ECO:0007669"/>
    <property type="project" value="InterPro"/>
</dbReference>
<dbReference type="InterPro" id="IPR036652">
    <property type="entry name" value="YjeF_N_dom_sf"/>
</dbReference>
<dbReference type="GO" id="GO:0004733">
    <property type="term" value="F:pyridoxamine phosphate oxidase activity"/>
    <property type="evidence" value="ECO:0007669"/>
    <property type="project" value="InterPro"/>
</dbReference>
<feature type="domain" description="YjeF N-terminal" evidence="10">
    <location>
        <begin position="18"/>
        <end position="228"/>
    </location>
</feature>
<dbReference type="EC" id="5.1.99.6" evidence="9"/>
<feature type="binding site" evidence="9">
    <location>
        <position position="134"/>
    </location>
    <ligand>
        <name>K(+)</name>
        <dbReference type="ChEBI" id="CHEBI:29103"/>
    </ligand>
</feature>
<dbReference type="Pfam" id="PF01243">
    <property type="entry name" value="PNPOx_N"/>
    <property type="match status" value="1"/>
</dbReference>
<evidence type="ECO:0000256" key="4">
    <source>
        <dbReference type="ARBA" id="ARBA00011738"/>
    </source>
</evidence>
<name>A0AAW1NZQ9_9CHLO</name>
<evidence type="ECO:0000259" key="10">
    <source>
        <dbReference type="PROSITE" id="PS51385"/>
    </source>
</evidence>
<comment type="pathway">
    <text evidence="2">Cofactor metabolism; pyridoxal 5'-phosphate salvage; pyridoxal 5'-phosphate from pyridoxamine 5'-phosphate: step 1/1.</text>
</comment>
<evidence type="ECO:0000256" key="6">
    <source>
        <dbReference type="ARBA" id="ARBA00022643"/>
    </source>
</evidence>
<dbReference type="Pfam" id="PF10590">
    <property type="entry name" value="PNP_phzG_C"/>
    <property type="match status" value="1"/>
</dbReference>
<organism evidence="11 12">
    <name type="scientific">Symbiochloris irregularis</name>
    <dbReference type="NCBI Taxonomy" id="706552"/>
    <lineage>
        <taxon>Eukaryota</taxon>
        <taxon>Viridiplantae</taxon>
        <taxon>Chlorophyta</taxon>
        <taxon>core chlorophytes</taxon>
        <taxon>Trebouxiophyceae</taxon>
        <taxon>Trebouxiales</taxon>
        <taxon>Trebouxiaceae</taxon>
        <taxon>Symbiochloris</taxon>
    </lineage>
</organism>
<comment type="cofactor">
    <cofactor evidence="1">
        <name>FMN</name>
        <dbReference type="ChEBI" id="CHEBI:58210"/>
    </cofactor>
</comment>
<keyword evidence="9" id="KW-0630">Potassium</keyword>
<dbReference type="InterPro" id="IPR000659">
    <property type="entry name" value="Pyridox_Oxase"/>
</dbReference>
<evidence type="ECO:0000256" key="9">
    <source>
        <dbReference type="HAMAP-Rule" id="MF_03159"/>
    </source>
</evidence>
<evidence type="ECO:0000256" key="8">
    <source>
        <dbReference type="ARBA" id="ARBA00023096"/>
    </source>
</evidence>
<dbReference type="SUPFAM" id="SSF50475">
    <property type="entry name" value="FMN-binding split barrel"/>
    <property type="match status" value="1"/>
</dbReference>
<dbReference type="FunFam" id="2.30.110.10:FF:000005">
    <property type="entry name" value="NAD(P)H-hydrate epimerase"/>
    <property type="match status" value="1"/>
</dbReference>
<dbReference type="SUPFAM" id="SSF64153">
    <property type="entry name" value="YjeF N-terminal domain-like"/>
    <property type="match status" value="1"/>
</dbReference>
<dbReference type="GO" id="GO:0046872">
    <property type="term" value="F:metal ion binding"/>
    <property type="evidence" value="ECO:0007669"/>
    <property type="project" value="UniProtKB-KW"/>
</dbReference>
<evidence type="ECO:0000256" key="7">
    <source>
        <dbReference type="ARBA" id="ARBA00023002"/>
    </source>
</evidence>
<gene>
    <name evidence="11" type="ORF">WJX73_000581</name>
</gene>